<evidence type="ECO:0000256" key="4">
    <source>
        <dbReference type="ARBA" id="ARBA00023136"/>
    </source>
</evidence>
<protein>
    <recommendedName>
        <fullName evidence="6">Neurotransmitter-gated ion-channel ligand-binding domain-containing protein</fullName>
    </recommendedName>
</protein>
<evidence type="ECO:0000259" key="6">
    <source>
        <dbReference type="Pfam" id="PF02931"/>
    </source>
</evidence>
<evidence type="ECO:0000313" key="7">
    <source>
        <dbReference type="EMBL" id="KAK2174404.1"/>
    </source>
</evidence>
<keyword evidence="2 5" id="KW-0812">Transmembrane</keyword>
<dbReference type="SUPFAM" id="SSF90112">
    <property type="entry name" value="Neurotransmitter-gated ion-channel transmembrane pore"/>
    <property type="match status" value="1"/>
</dbReference>
<dbReference type="Gene3D" id="1.20.58.390">
    <property type="entry name" value="Neurotransmitter-gated ion-channel transmembrane domain"/>
    <property type="match status" value="1"/>
</dbReference>
<dbReference type="GO" id="GO:0004888">
    <property type="term" value="F:transmembrane signaling receptor activity"/>
    <property type="evidence" value="ECO:0007669"/>
    <property type="project" value="InterPro"/>
</dbReference>
<name>A0AAD9KNI3_RIDPI</name>
<feature type="domain" description="Neurotransmitter-gated ion-channel ligand-binding" evidence="6">
    <location>
        <begin position="75"/>
        <end position="236"/>
    </location>
</feature>
<dbReference type="SUPFAM" id="SSF63712">
    <property type="entry name" value="Nicotinic receptor ligand binding domain-like"/>
    <property type="match status" value="1"/>
</dbReference>
<dbReference type="InterPro" id="IPR036719">
    <property type="entry name" value="Neuro-gated_channel_TM_sf"/>
</dbReference>
<dbReference type="EMBL" id="JAODUO010000805">
    <property type="protein sequence ID" value="KAK2174404.1"/>
    <property type="molecule type" value="Genomic_DNA"/>
</dbReference>
<dbReference type="PANTHER" id="PTHR18945">
    <property type="entry name" value="NEUROTRANSMITTER GATED ION CHANNEL"/>
    <property type="match status" value="1"/>
</dbReference>
<keyword evidence="4 5" id="KW-0472">Membrane</keyword>
<organism evidence="7 8">
    <name type="scientific">Ridgeia piscesae</name>
    <name type="common">Tubeworm</name>
    <dbReference type="NCBI Taxonomy" id="27915"/>
    <lineage>
        <taxon>Eukaryota</taxon>
        <taxon>Metazoa</taxon>
        <taxon>Spiralia</taxon>
        <taxon>Lophotrochozoa</taxon>
        <taxon>Annelida</taxon>
        <taxon>Polychaeta</taxon>
        <taxon>Sedentaria</taxon>
        <taxon>Canalipalpata</taxon>
        <taxon>Sabellida</taxon>
        <taxon>Siboglinidae</taxon>
        <taxon>Ridgeia</taxon>
    </lineage>
</organism>
<feature type="transmembrane region" description="Helical" evidence="5">
    <location>
        <begin position="294"/>
        <end position="313"/>
    </location>
</feature>
<dbReference type="AlphaFoldDB" id="A0AAD9KNI3"/>
<dbReference type="InterPro" id="IPR038050">
    <property type="entry name" value="Neuro_actylchol_rec"/>
</dbReference>
<feature type="transmembrane region" description="Helical" evidence="5">
    <location>
        <begin position="325"/>
        <end position="343"/>
    </location>
</feature>
<dbReference type="InterPro" id="IPR006202">
    <property type="entry name" value="Neur_chan_lig-bd"/>
</dbReference>
<accession>A0AAD9KNI3</accession>
<dbReference type="GO" id="GO:0005230">
    <property type="term" value="F:extracellular ligand-gated monoatomic ion channel activity"/>
    <property type="evidence" value="ECO:0007669"/>
    <property type="project" value="InterPro"/>
</dbReference>
<feature type="transmembrane region" description="Helical" evidence="5">
    <location>
        <begin position="261"/>
        <end position="282"/>
    </location>
</feature>
<dbReference type="FunFam" id="2.70.170.10:FF:000053">
    <property type="entry name" value="Predicted protein"/>
    <property type="match status" value="1"/>
</dbReference>
<dbReference type="Proteomes" id="UP001209878">
    <property type="component" value="Unassembled WGS sequence"/>
</dbReference>
<gene>
    <name evidence="7" type="ORF">NP493_802g03031</name>
</gene>
<proteinExistence type="predicted"/>
<keyword evidence="8" id="KW-1185">Reference proteome</keyword>
<dbReference type="InterPro" id="IPR036734">
    <property type="entry name" value="Neur_chan_lig-bd_sf"/>
</dbReference>
<evidence type="ECO:0000256" key="5">
    <source>
        <dbReference type="SAM" id="Phobius"/>
    </source>
</evidence>
<dbReference type="Pfam" id="PF02931">
    <property type="entry name" value="Neur_chan_LBD"/>
    <property type="match status" value="1"/>
</dbReference>
<evidence type="ECO:0000256" key="2">
    <source>
        <dbReference type="ARBA" id="ARBA00022692"/>
    </source>
</evidence>
<feature type="transmembrane region" description="Helical" evidence="5">
    <location>
        <begin position="363"/>
        <end position="386"/>
    </location>
</feature>
<dbReference type="InterPro" id="IPR006201">
    <property type="entry name" value="Neur_channel"/>
</dbReference>
<dbReference type="Gene3D" id="2.70.170.10">
    <property type="entry name" value="Neurotransmitter-gated ion-channel ligand-binding domain"/>
    <property type="match status" value="1"/>
</dbReference>
<comment type="caution">
    <text evidence="7">The sequence shown here is derived from an EMBL/GenBank/DDBJ whole genome shotgun (WGS) entry which is preliminary data.</text>
</comment>
<evidence type="ECO:0000313" key="8">
    <source>
        <dbReference type="Proteomes" id="UP001209878"/>
    </source>
</evidence>
<dbReference type="GO" id="GO:0016020">
    <property type="term" value="C:membrane"/>
    <property type="evidence" value="ECO:0007669"/>
    <property type="project" value="UniProtKB-SubCell"/>
</dbReference>
<keyword evidence="3 5" id="KW-1133">Transmembrane helix</keyword>
<evidence type="ECO:0000256" key="1">
    <source>
        <dbReference type="ARBA" id="ARBA00004141"/>
    </source>
</evidence>
<sequence>MPRKRSTSEVDKLTGAIISLEETLKTHSSSFASGGRKLGFSLQDKYLNLLSGFTTPPDPDGRLTESPTRRRQPEARPVYIMIVFVKIGEIDTVNEKYSAELFFQAKWREPELDGKTSVDAAAVDWEQYWNPGLFLENARNNVCKRTWQTFSLDVSGNATVYERHIANGWFQENFELQDFPFDTQDLTITVVSAKLTTEVSLEPDQTELCAVNVQSFVDAQEWNLHNYAHAWKKSTKNIHHNGRFSHPALSVACKATRRAGFFVWNIFFIMLVIVSMTFTTFAVDVLLTQNRLQLSFILMLTTITFKSIVNQNLPRISYLTSLDTYILVSMCLMCLICVWHAIVPRVPETMRGEADKWAAISLAVLYGGYQVVFAIKTVFAVSSAIIL</sequence>
<comment type="subcellular location">
    <subcellularLocation>
        <location evidence="1">Membrane</location>
        <topology evidence="1">Multi-pass membrane protein</topology>
    </subcellularLocation>
</comment>
<reference evidence="7" key="1">
    <citation type="journal article" date="2023" name="Mol. Biol. Evol.">
        <title>Third-Generation Sequencing Reveals the Adaptive Role of the Epigenome in Three Deep-Sea Polychaetes.</title>
        <authorList>
            <person name="Perez M."/>
            <person name="Aroh O."/>
            <person name="Sun Y."/>
            <person name="Lan Y."/>
            <person name="Juniper S.K."/>
            <person name="Young C.R."/>
            <person name="Angers B."/>
            <person name="Qian P.Y."/>
        </authorList>
    </citation>
    <scope>NUCLEOTIDE SEQUENCE</scope>
    <source>
        <strain evidence="7">R07B-5</strain>
    </source>
</reference>
<evidence type="ECO:0000256" key="3">
    <source>
        <dbReference type="ARBA" id="ARBA00022989"/>
    </source>
</evidence>